<dbReference type="InterPro" id="IPR056823">
    <property type="entry name" value="TEN-like_YD-shell"/>
</dbReference>
<proteinExistence type="predicted"/>
<dbReference type="RefSeq" id="WP_010768221.1">
    <property type="nucleotide sequence ID" value="NZ_ASWE01000003.1"/>
</dbReference>
<dbReference type="Pfam" id="PF15533">
    <property type="entry name" value="Ntox33"/>
    <property type="match status" value="1"/>
</dbReference>
<protein>
    <submittedName>
        <fullName evidence="6">YD repeat (Two copies)</fullName>
    </submittedName>
</protein>
<dbReference type="OrthoDB" id="9771173at2"/>
<dbReference type="InterPro" id="IPR022385">
    <property type="entry name" value="Rhs_assc_core"/>
</dbReference>
<feature type="domain" description="Teneurin-like YD-shell" evidence="5">
    <location>
        <begin position="1895"/>
        <end position="2040"/>
    </location>
</feature>
<dbReference type="Pfam" id="PF05593">
    <property type="entry name" value="RHS_repeat"/>
    <property type="match status" value="5"/>
</dbReference>
<dbReference type="InterPro" id="IPR006530">
    <property type="entry name" value="YD"/>
</dbReference>
<feature type="domain" description="Teneurin-like YD-shell" evidence="5">
    <location>
        <begin position="2071"/>
        <end position="2203"/>
    </location>
</feature>
<feature type="domain" description="Teneurin-like YD-shell" evidence="5">
    <location>
        <begin position="2346"/>
        <end position="2492"/>
    </location>
</feature>
<name>R3WA01_9ENTE</name>
<feature type="domain" description="Bacterial toxin 33" evidence="3">
    <location>
        <begin position="2984"/>
        <end position="3052"/>
    </location>
</feature>
<evidence type="ECO:0000313" key="7">
    <source>
        <dbReference type="Proteomes" id="UP000013785"/>
    </source>
</evidence>
<dbReference type="NCBIfam" id="TIGR01643">
    <property type="entry name" value="YD_repeat_2x"/>
    <property type="match status" value="17"/>
</dbReference>
<evidence type="ECO:0000256" key="1">
    <source>
        <dbReference type="ARBA" id="ARBA00022737"/>
    </source>
</evidence>
<feature type="compositionally biased region" description="Basic and acidic residues" evidence="2">
    <location>
        <begin position="3001"/>
        <end position="3021"/>
    </location>
</feature>
<evidence type="ECO:0000259" key="4">
    <source>
        <dbReference type="Pfam" id="PF20148"/>
    </source>
</evidence>
<evidence type="ECO:0000256" key="2">
    <source>
        <dbReference type="SAM" id="MobiDB-lite"/>
    </source>
</evidence>
<dbReference type="HOGENOM" id="CLU_000403_0_0_9"/>
<dbReference type="Pfam" id="PF25023">
    <property type="entry name" value="TEN_YD-shell"/>
    <property type="match status" value="6"/>
</dbReference>
<gene>
    <name evidence="6" type="ORF">UC3_01558</name>
</gene>
<dbReference type="InterPro" id="IPR029110">
    <property type="entry name" value="Ntox33"/>
</dbReference>
<keyword evidence="7" id="KW-1185">Reference proteome</keyword>
<dbReference type="Gene3D" id="3.90.930.1">
    <property type="match status" value="1"/>
</dbReference>
<dbReference type="PATRIC" id="fig|1158610.3.peg.1543"/>
<feature type="domain" description="DUF6531" evidence="4">
    <location>
        <begin position="778"/>
        <end position="852"/>
    </location>
</feature>
<comment type="caution">
    <text evidence="6">The sequence shown here is derived from an EMBL/GenBank/DDBJ whole genome shotgun (WGS) entry which is preliminary data.</text>
</comment>
<feature type="compositionally biased region" description="Basic and acidic residues" evidence="2">
    <location>
        <begin position="44"/>
        <end position="67"/>
    </location>
</feature>
<dbReference type="InterPro" id="IPR031325">
    <property type="entry name" value="RHS_repeat"/>
</dbReference>
<sequence length="3052" mass="344677">MGKSYLKKGLVYILVLSLLFSGIPWQVVSVFADETTTSSSSNHEPIEEKEKVTLEDLPEETQKKLEEVSASEEIPNELDKEESEELIDSKEEIQESFSISQALLSDFSEKKTTIVSQLKEEQFDSGKEEVVEERTEYSKTFIDPKTEIGETILFTSPVHEKDQQGNWQEIQATVKEADQTIQLVDEATVTIPKEVTEESAIQVTDIETPFELSLLHDRYEVVATNENHVLLQSEKENEPIEISVNQGITEFSQYVDTQTNLEELDFKLNLSDGQTARFNQEVGGIELCKEDNIETIIPYPTLVSVDDQVITPLTFSYEEETGIIHIKSIKKESLEQVGKAKISLRAVLKTDVTVKGLTSTSIRQYDDKMSYAFQNYMMVGYDNGFSSGDEGAAHFQTYGIVNIPSEPFDEISRTHEIMSATLKLKRIGQVGFWGDTAKDSNGKIVSRLFEAAPLTKDVGAFSTLTYDKFISKLGSPYGVPSNEDGKETKLAGLEPNNRWVGFDITNTANDWKNGIKNYGLLLKNNKMSSHEMPYSQAEVFGSNGYANAEPYVILTHQERPPIDKNMPLKDTTLQLRPFVQSDNDGLLQFSALGLDGTGRPEAEITYRIKDANDDNKIVYTGKEASIGREYIYPNYPILYNNAQKYLELSSNWQTNDLLTTVLKENHLYQAEATITYTKNGKNESAEKKYDTFQLYKVSSQDTLSRLLSFYGLEKNRVSFMRDNNMKDELLSQGNFVFIRNPKKNAGKAYTAKPLTNAEKIRLDSLAMGRGKHCQFGFEPINIGSGNFLYDTTDNTWFVGETEESFTRTYNAMGQGQDSPIGRNWTVNQMLQLNQLADKGMMFTLADGGKVFFTRKSDGSYQVEDVLPYTLKKSKEIVDKVEKRLFILEDTSQRYTYTFDATGQIRSIKNAYGQEKKYIYETETGLLKEISLFNDKTLSFKWNSDGHLTEIVFPDGTKNNYSYSDGGDLIKATDSSGAIFTYVYDNQHRMTSYAGNDGKDIYKNEYDTQNRVIKQTDAEGNVVMLAYGEGSVTTTDGNGVKTVSTFNDHYQPTKTVYEDGSTEVNSYNENNQLVKSVNRKGESTTYTYDAHGNLTSTSYPDGTKETTTYNQSGLPLIETNRQGNTVTREYDKQGNEIKVIDESGYTTVYTYSNQGEKLTETNAMGQTITYTYENGWLKSANDEQGLMYAYTYDTRGLLATETDGNGKTKSYIRNTRGEVIKETNYNGAVKTYAYDTEGNKISETDYNGNVTLYTYNKIGKLVTETNPAGGIKSYKYDGNGNVIEESDYLGNVTKMTYNSMNQKISLTLPNGSRTSYEYDILGNLTKQVSPNGDTIKYVYDLNGYLIKETNSQGHETVYERNIFGLPTRIIYPNMTEELYTYDAQGNMLTHQAQNGQLTSYKYNAKRETITVTIGKRVTNQKTNSRGAVIEVTNPLNQTVKTNYNTSGHVKEIIEVDGTVISFELDGEGNILKEIAADGVVSQYNYDGNGNRIKEISPEGQITVYTYNRLNLLEAVQYPTGEIEQYYYDSNGNMVKKIDPLGYETAYQYTPNNELSQTTDALGNSSLFTYDKNGNVATYTDALDRVTTYQYNGLNQLVEETTSTGLSTTYSYNKAGQLVRMEDSANRLETYTYDAVGNLTSITDSLGRKELFAYNEYGNKISETDILGNQTKYIYDELGQCIKKILPQGSEETTVYDSRNRVKQVTNPNSSVVTYEYDVVGQLVKEINAEDKSKVYEYDKNRQLTRIIDENENSTSITYDDLGRAIQTVDSTGTILTQHYDGNGNVISEIDGEGNETTYGYDQLNQLVEVVDAQGFKETTFYDAVGRTIQTTDFNGNIQNYTYDDADNLIETMDALKRKKSFSYDVRNQLIQSVDAIGASTKYTYNVDGTVASEENAKGYLLTYTYDEFSQLVKTTDTIHEDALYEYTYDNYGQLVKETRSGSQTTEMSYDLVGRLVQMSYPNETKIHYTYDEFDRVETMIDARGNETKIVYDNVGNITELIAPNDAHTTYTYDGNNNLLKTTDPLKFVESFTYNKNNQVVETTDAIGSVTKKSYTSRLELSSQTDARGNKQSFFYDGNGNQTEVVDGKENSTKFSYDNVNRLIRTTNRLDKVTEYGYDAQDNLTSIKDANNGITKFNYSLVGELEEQISANGKVESYSYRLDGQLEETTKANGETITYSYDELNRMIGKQLNNEDFIYAYDKNDELVQAEISTDFDLSELDNEVLQEKIPNSHNLTFERNEHGDILTAVTDTDETIRYTYDKYGRQTSITYPNGEVIEYKYDKKNQLIEIINGDTTTSYQYDGMGQIKEINHGDGTKSSYRYLTTGEIAESVTSQSNGGILSKQVYDYDENGNLIQETLDYPKFSLVKTYEYDIEDQVIQVTEEEKGMVRVTKYIYDNVGNRLASSLEVNGKSKSYQEWTQTSDNELISVTGDQDASYEYDKNGHVSKKICVTGEVFSYIYDSEGRLIQESSNFGRQTYYYYDALGNRVTKATGKETDRKLKTDLMEWMKGCDREAQLRLVPEDITLEEALKAVKELKCLPVKDRTWIIDHTKNRREVVEEKQKKAIPANTTLEVVHYVNDYTQEYVSPLQQTSSIYEKKKKKTTEATLFYDQRGTIVGDDLDTYHQDGLGSLHTQTQKVDGTLYSNNLYQAYGRSERPIYDQVGYRSQYHEDWKKQHLRAREYDTTVGRFQQLDTVTGDVSDPLTQHKYIYAKNNPLKYRDDAGRASWLSKTWNSVKRKLIGQPVRKIGQSMAKKLRQTVNTVMRKVVPPYYRIFREAHAALRSTGISKKMKAGIGTVGVSYNQNSSTMAGARVVWYGNQPYNLNDPEQYKNYSKKTNIDYTTRRAAYQIKKLCEQAEKIYTQREQQVKYLESTLGKANSQGQYYFPAMSGGGIWMDLDEARAYINEDSKRKKQVIGVAGIGLLTILALFPPAAALPGFSVTATSGGELALSKGGVLANGAVASVAGTISIAGIAGSGSGDGEPEQPSNKEKVNDNYLKNKGFDGHKVKEETRGTTKDGSKYDIYVDKDTGQLWVFRKGGKGEGIPTGEYIK</sequence>
<feature type="domain" description="Teneurin-like YD-shell" evidence="5">
    <location>
        <begin position="1250"/>
        <end position="1411"/>
    </location>
</feature>
<evidence type="ECO:0000259" key="3">
    <source>
        <dbReference type="Pfam" id="PF15533"/>
    </source>
</evidence>
<reference evidence="6 7" key="1">
    <citation type="submission" date="2013-02" db="EMBL/GenBank/DDBJ databases">
        <title>The Genome Sequence of Enterococcus phoeniculicola BAA-412.</title>
        <authorList>
            <consortium name="The Broad Institute Genome Sequencing Platform"/>
            <consortium name="The Broad Institute Genome Sequencing Center for Infectious Disease"/>
            <person name="Earl A.M."/>
            <person name="Gilmore M.S."/>
            <person name="Lebreton F."/>
            <person name="Walker B."/>
            <person name="Young S.K."/>
            <person name="Zeng Q."/>
            <person name="Gargeya S."/>
            <person name="Fitzgerald M."/>
            <person name="Haas B."/>
            <person name="Abouelleil A."/>
            <person name="Alvarado L."/>
            <person name="Arachchi H.M."/>
            <person name="Berlin A.M."/>
            <person name="Chapman S.B."/>
            <person name="Dewar J."/>
            <person name="Goldberg J."/>
            <person name="Griggs A."/>
            <person name="Gujja S."/>
            <person name="Hansen M."/>
            <person name="Howarth C."/>
            <person name="Imamovic A."/>
            <person name="Larimer J."/>
            <person name="McCowan C."/>
            <person name="Murphy C."/>
            <person name="Neiman D."/>
            <person name="Pearson M."/>
            <person name="Priest M."/>
            <person name="Roberts A."/>
            <person name="Saif S."/>
            <person name="Shea T."/>
            <person name="Sisk P."/>
            <person name="Sykes S."/>
            <person name="Wortman J."/>
            <person name="Nusbaum C."/>
            <person name="Birren B."/>
        </authorList>
    </citation>
    <scope>NUCLEOTIDE SEQUENCE [LARGE SCALE GENOMIC DNA]</scope>
    <source>
        <strain evidence="6 7">ATCC BAA-412</strain>
    </source>
</reference>
<dbReference type="InterPro" id="IPR045351">
    <property type="entry name" value="DUF6531"/>
</dbReference>
<organism evidence="6 7">
    <name type="scientific">Enterococcus phoeniculicola ATCC BAA-412</name>
    <dbReference type="NCBI Taxonomy" id="1158610"/>
    <lineage>
        <taxon>Bacteria</taxon>
        <taxon>Bacillati</taxon>
        <taxon>Bacillota</taxon>
        <taxon>Bacilli</taxon>
        <taxon>Lactobacillales</taxon>
        <taxon>Enterococcaceae</taxon>
        <taxon>Enterococcus</taxon>
    </lineage>
</organism>
<feature type="domain" description="Teneurin-like YD-shell" evidence="5">
    <location>
        <begin position="2220"/>
        <end position="2332"/>
    </location>
</feature>
<dbReference type="InterPro" id="IPR050708">
    <property type="entry name" value="T6SS_VgrG/RHS"/>
</dbReference>
<dbReference type="Pfam" id="PF20148">
    <property type="entry name" value="DUF6531"/>
    <property type="match status" value="1"/>
</dbReference>
<evidence type="ECO:0000259" key="5">
    <source>
        <dbReference type="Pfam" id="PF25023"/>
    </source>
</evidence>
<dbReference type="PANTHER" id="PTHR32305:SF15">
    <property type="entry name" value="PROTEIN RHSA-RELATED"/>
    <property type="match status" value="1"/>
</dbReference>
<feature type="compositionally biased region" description="Acidic residues" evidence="2">
    <location>
        <begin position="74"/>
        <end position="86"/>
    </location>
</feature>
<evidence type="ECO:0000313" key="6">
    <source>
        <dbReference type="EMBL" id="EOL44741.1"/>
    </source>
</evidence>
<dbReference type="PANTHER" id="PTHR32305">
    <property type="match status" value="1"/>
</dbReference>
<dbReference type="Gene3D" id="2.180.10.10">
    <property type="entry name" value="RHS repeat-associated core"/>
    <property type="match status" value="9"/>
</dbReference>
<dbReference type="eggNOG" id="COG1388">
    <property type="taxonomic scope" value="Bacteria"/>
</dbReference>
<dbReference type="NCBIfam" id="TIGR03696">
    <property type="entry name" value="Rhs_assc_core"/>
    <property type="match status" value="1"/>
</dbReference>
<dbReference type="SUPFAM" id="SSF69304">
    <property type="entry name" value="Tricorn protease N-terminal domain"/>
    <property type="match status" value="1"/>
</dbReference>
<dbReference type="Proteomes" id="UP000013785">
    <property type="component" value="Unassembled WGS sequence"/>
</dbReference>
<dbReference type="eggNOG" id="COG3209">
    <property type="taxonomic scope" value="Bacteria"/>
</dbReference>
<accession>R3WA01</accession>
<keyword evidence="1" id="KW-0677">Repeat</keyword>
<feature type="domain" description="Teneurin-like YD-shell" evidence="5">
    <location>
        <begin position="1690"/>
        <end position="1873"/>
    </location>
</feature>
<dbReference type="EMBL" id="AJAT01000013">
    <property type="protein sequence ID" value="EOL44741.1"/>
    <property type="molecule type" value="Genomic_DNA"/>
</dbReference>
<feature type="region of interest" description="Disordered" evidence="2">
    <location>
        <begin position="36"/>
        <end position="87"/>
    </location>
</feature>
<feature type="region of interest" description="Disordered" evidence="2">
    <location>
        <begin position="2976"/>
        <end position="3021"/>
    </location>
</feature>
<dbReference type="STRING" id="154621.RV11_GL002490"/>